<dbReference type="EMBL" id="RHGY01000013">
    <property type="protein sequence ID" value="RRG17352.1"/>
    <property type="molecule type" value="Genomic_DNA"/>
</dbReference>
<comment type="caution">
    <text evidence="1">The sequence shown here is derived from an EMBL/GenBank/DDBJ whole genome shotgun (WGS) entry which is preliminary data.</text>
</comment>
<sequence length="79" mass="9120">MKISVFRVWDIRVDEYVEFDKIMFSPDGSVDLLVEGELWEDSDEQGGNVFIVERYTGVNDSENNPVFVPFANANLQKMK</sequence>
<dbReference type="SUPFAM" id="SSF159006">
    <property type="entry name" value="YopX-like"/>
    <property type="match status" value="1"/>
</dbReference>
<reference evidence="1 2" key="1">
    <citation type="submission" date="2018-10" db="EMBL/GenBank/DDBJ databases">
        <title>Draft genome sequence of Weissella viridescens UCO-SMC3.</title>
        <authorList>
            <person name="Garcia-Cancino A."/>
            <person name="Espinoza-Monje M."/>
            <person name="Albarracin L."/>
            <person name="Garcia-Castillo V."/>
            <person name="Campos-Martin J."/>
            <person name="Nakano Y."/>
            <person name="Guitierrez-Zamorano C."/>
            <person name="Ikeda-Ohtsubo W."/>
            <person name="Morita H."/>
            <person name="Kitazawa H."/>
            <person name="Villena J."/>
        </authorList>
    </citation>
    <scope>NUCLEOTIDE SEQUENCE [LARGE SCALE GENOMIC DNA]</scope>
    <source>
        <strain evidence="1 2">UCO-SMC3</strain>
    </source>
</reference>
<evidence type="ECO:0000313" key="1">
    <source>
        <dbReference type="EMBL" id="RRG17352.1"/>
    </source>
</evidence>
<evidence type="ECO:0008006" key="3">
    <source>
        <dbReference type="Google" id="ProtNLM"/>
    </source>
</evidence>
<proteinExistence type="predicted"/>
<accession>A0A3P2RI13</accession>
<name>A0A3P2RI13_WEIVI</name>
<evidence type="ECO:0000313" key="2">
    <source>
        <dbReference type="Proteomes" id="UP000275836"/>
    </source>
</evidence>
<protein>
    <recommendedName>
        <fullName evidence="3">YopX protein domain-containing protein</fullName>
    </recommendedName>
</protein>
<organism evidence="1 2">
    <name type="scientific">Weissella viridescens</name>
    <name type="common">Lactobacillus viridescens</name>
    <dbReference type="NCBI Taxonomy" id="1629"/>
    <lineage>
        <taxon>Bacteria</taxon>
        <taxon>Bacillati</taxon>
        <taxon>Bacillota</taxon>
        <taxon>Bacilli</taxon>
        <taxon>Lactobacillales</taxon>
        <taxon>Lactobacillaceae</taxon>
        <taxon>Weissella</taxon>
    </lineage>
</organism>
<dbReference type="Proteomes" id="UP000275836">
    <property type="component" value="Unassembled WGS sequence"/>
</dbReference>
<gene>
    <name evidence="1" type="ORF">D3P96_08245</name>
</gene>
<dbReference type="AlphaFoldDB" id="A0A3P2RI13"/>